<dbReference type="InterPro" id="IPR009526">
    <property type="entry name" value="DUF1146"/>
</dbReference>
<keyword evidence="1" id="KW-0812">Transmembrane</keyword>
<dbReference type="EMBL" id="WNJQ01000001">
    <property type="protein sequence ID" value="MBC9824223.1"/>
    <property type="molecule type" value="Genomic_DNA"/>
</dbReference>
<protein>
    <submittedName>
        <fullName evidence="2">DUF1146 domain-containing protein</fullName>
    </submittedName>
</protein>
<gene>
    <name evidence="2" type="ORF">GLO26_00070</name>
</gene>
<organism evidence="2 3">
    <name type="scientific">Carnobacterium inhibens</name>
    <dbReference type="NCBI Taxonomy" id="147709"/>
    <lineage>
        <taxon>Bacteria</taxon>
        <taxon>Bacillati</taxon>
        <taxon>Bacillota</taxon>
        <taxon>Bacilli</taxon>
        <taxon>Lactobacillales</taxon>
        <taxon>Carnobacteriaceae</taxon>
        <taxon>Carnobacterium</taxon>
    </lineage>
</organism>
<evidence type="ECO:0000313" key="2">
    <source>
        <dbReference type="EMBL" id="MBC9824223.1"/>
    </source>
</evidence>
<comment type="caution">
    <text evidence="2">The sequence shown here is derived from an EMBL/GenBank/DDBJ whole genome shotgun (WGS) entry which is preliminary data.</text>
</comment>
<dbReference type="Proteomes" id="UP000638836">
    <property type="component" value="Unassembled WGS sequence"/>
</dbReference>
<name>A0ABR7T7T0_9LACT</name>
<feature type="transmembrane region" description="Helical" evidence="1">
    <location>
        <begin position="6"/>
        <end position="26"/>
    </location>
</feature>
<reference evidence="2 3" key="1">
    <citation type="journal article" date="2020" name="Microorganisms">
        <title>New Insight into Antimicrobial Compounds from Food and Marine-Sourced Carnobacterium Species through Phenotype and Genome Analyses.</title>
        <authorList>
            <person name="Begrem S."/>
            <person name="Ivaniuk F."/>
            <person name="Gigout-Chevalier F."/>
            <person name="Kolypczuk L."/>
            <person name="Bonnetot S."/>
            <person name="Leroi F."/>
            <person name="Grovel O."/>
            <person name="Delbarre-Ladrat C."/>
            <person name="Passerini D."/>
        </authorList>
    </citation>
    <scope>NUCLEOTIDE SEQUENCE [LARGE SCALE GENOMIC DNA]</scope>
    <source>
        <strain evidence="2 3">MIP2551</strain>
    </source>
</reference>
<accession>A0ABR7T7T0</accession>
<dbReference type="RefSeq" id="WP_023178621.1">
    <property type="nucleotide sequence ID" value="NZ_JAMAYM010000001.1"/>
</dbReference>
<keyword evidence="1" id="KW-1133">Transmembrane helix</keyword>
<sequence length="77" mass="8914">MNFLGVQSLIAIISHLFFILLTFWALKGIRIENTMKKNNIGQARVLYLFVSIAIGYTVSTFFIEFILSSQNLIFLFY</sequence>
<keyword evidence="3" id="KW-1185">Reference proteome</keyword>
<proteinExistence type="predicted"/>
<evidence type="ECO:0000256" key="1">
    <source>
        <dbReference type="SAM" id="Phobius"/>
    </source>
</evidence>
<dbReference type="Pfam" id="PF06612">
    <property type="entry name" value="DUF1146"/>
    <property type="match status" value="1"/>
</dbReference>
<feature type="transmembrane region" description="Helical" evidence="1">
    <location>
        <begin position="46"/>
        <end position="67"/>
    </location>
</feature>
<dbReference type="NCBIfam" id="TIGR02327">
    <property type="entry name" value="int_mem_ywzB"/>
    <property type="match status" value="1"/>
</dbReference>
<evidence type="ECO:0000313" key="3">
    <source>
        <dbReference type="Proteomes" id="UP000638836"/>
    </source>
</evidence>
<keyword evidence="1" id="KW-0472">Membrane</keyword>